<dbReference type="InterPro" id="IPR013087">
    <property type="entry name" value="Znf_C2H2_type"/>
</dbReference>
<dbReference type="GO" id="GO:0005634">
    <property type="term" value="C:nucleus"/>
    <property type="evidence" value="ECO:0007669"/>
    <property type="project" value="TreeGrafter"/>
</dbReference>
<dbReference type="RefSeq" id="XP_018024431.1">
    <property type="nucleotide sequence ID" value="XM_018168942.2"/>
</dbReference>
<feature type="compositionally biased region" description="Polar residues" evidence="2">
    <location>
        <begin position="416"/>
        <end position="425"/>
    </location>
</feature>
<feature type="compositionally biased region" description="Basic and acidic residues" evidence="2">
    <location>
        <begin position="511"/>
        <end position="543"/>
    </location>
</feature>
<dbReference type="OrthoDB" id="624345at2759"/>
<dbReference type="PROSITE" id="PS50097">
    <property type="entry name" value="BTB"/>
    <property type="match status" value="1"/>
</dbReference>
<dbReference type="SUPFAM" id="SSF54695">
    <property type="entry name" value="POZ domain"/>
    <property type="match status" value="1"/>
</dbReference>
<dbReference type="GO" id="GO:0006357">
    <property type="term" value="P:regulation of transcription by RNA polymerase II"/>
    <property type="evidence" value="ECO:0007669"/>
    <property type="project" value="TreeGrafter"/>
</dbReference>
<feature type="compositionally biased region" description="Basic and acidic residues" evidence="2">
    <location>
        <begin position="370"/>
        <end position="414"/>
    </location>
</feature>
<dbReference type="KEGG" id="hazt:108680170"/>
<dbReference type="InterPro" id="IPR000210">
    <property type="entry name" value="BTB/POZ_dom"/>
</dbReference>
<dbReference type="InterPro" id="IPR036236">
    <property type="entry name" value="Znf_C2H2_sf"/>
</dbReference>
<gene>
    <name evidence="5" type="primary">LOC108680170</name>
</gene>
<reference evidence="5" key="1">
    <citation type="submission" date="2025-08" db="UniProtKB">
        <authorList>
            <consortium name="RefSeq"/>
        </authorList>
    </citation>
    <scope>IDENTIFICATION</scope>
    <source>
        <tissue evidence="5">Whole organism</tissue>
    </source>
</reference>
<dbReference type="SMART" id="SM00355">
    <property type="entry name" value="ZnF_C2H2"/>
    <property type="match status" value="2"/>
</dbReference>
<evidence type="ECO:0000256" key="1">
    <source>
        <dbReference type="ARBA" id="ARBA00023242"/>
    </source>
</evidence>
<dbReference type="GO" id="GO:0003006">
    <property type="term" value="P:developmental process involved in reproduction"/>
    <property type="evidence" value="ECO:0007669"/>
    <property type="project" value="UniProtKB-ARBA"/>
</dbReference>
<protein>
    <submittedName>
        <fullName evidence="5">Uncharacterized protein LOC108680170</fullName>
    </submittedName>
</protein>
<evidence type="ECO:0000256" key="2">
    <source>
        <dbReference type="SAM" id="MobiDB-lite"/>
    </source>
</evidence>
<proteinExistence type="predicted"/>
<evidence type="ECO:0000259" key="3">
    <source>
        <dbReference type="PROSITE" id="PS50097"/>
    </source>
</evidence>
<feature type="compositionally biased region" description="Polar residues" evidence="2">
    <location>
        <begin position="189"/>
        <end position="205"/>
    </location>
</feature>
<name>A0A8B7PGK8_HYAAZ</name>
<evidence type="ECO:0000313" key="5">
    <source>
        <dbReference type="RefSeq" id="XP_018024431.1"/>
    </source>
</evidence>
<dbReference type="Gene3D" id="3.30.710.10">
    <property type="entry name" value="Potassium Channel Kv1.1, Chain A"/>
    <property type="match status" value="1"/>
</dbReference>
<dbReference type="CDD" id="cd18315">
    <property type="entry name" value="BTB_POZ_BAB-like"/>
    <property type="match status" value="1"/>
</dbReference>
<dbReference type="PANTHER" id="PTHR23110">
    <property type="entry name" value="BTB DOMAIN TRANSCRIPTION FACTOR"/>
    <property type="match status" value="1"/>
</dbReference>
<dbReference type="InterPro" id="IPR011333">
    <property type="entry name" value="SKP1/BTB/POZ_sf"/>
</dbReference>
<sequence>MNVSEYSLKWSNHGSSLAAASCNLLEDGALVDVTLVAEGQQLQAHKLMLASSSTYFKHIFMNNPCQHPVVILRDVRALDLQYLLLFIYQGHVKLPHFSIASFMELAKALEIVGLAPDLPSSRSSPVRKRKRCVEDDTAHDCPSSPLQLKTEIQDMLEVLLDTDDAQDSKLVTDDCTTSASYVNLVPKQPSVQQQSNHQEPQQKQKSGQHHMDQPRHKQPQQNQAAGEGDAAGPGRPILPKPPEDTLLLGQNLRLRIPSSHQPEFPLDPSCAGVPYPCPFCDKAYMSWGFRRRHIKVCHSTPAQLSCKWCAGSLPSTALWQAHVQQEHQLPAAAAQNGILILEEALMVLQFAAPTRLRSIMQLLSPSTGTKDLENPKGNQTKDLEDLKREPAIQIKDRKDPKKQANHTKEMKDSDGSDNTSDLSSTRMKEANGEVVPMDGKGLSVSYVSESEKSSVNHPEKNDVKRPSAISGVDVQCPRRFVESKVQCSWEPDESSRESQLGPSECVGLCPSEHDKDTGRRPLEAREPGSQEASEAKKPPESRPRRVRPANKSHQHVR</sequence>
<evidence type="ECO:0000313" key="4">
    <source>
        <dbReference type="Proteomes" id="UP000694843"/>
    </source>
</evidence>
<dbReference type="Pfam" id="PF00651">
    <property type="entry name" value="BTB"/>
    <property type="match status" value="1"/>
</dbReference>
<dbReference type="Proteomes" id="UP000694843">
    <property type="component" value="Unplaced"/>
</dbReference>
<feature type="region of interest" description="Disordered" evidence="2">
    <location>
        <begin position="119"/>
        <end position="146"/>
    </location>
</feature>
<keyword evidence="1" id="KW-0539">Nucleus</keyword>
<dbReference type="PANTHER" id="PTHR23110:SF109">
    <property type="entry name" value="FI07618P-RELATED"/>
    <property type="match status" value="1"/>
</dbReference>
<feature type="region of interest" description="Disordered" evidence="2">
    <location>
        <begin position="366"/>
        <end position="557"/>
    </location>
</feature>
<keyword evidence="4" id="KW-1185">Reference proteome</keyword>
<organism evidence="4 5">
    <name type="scientific">Hyalella azteca</name>
    <name type="common">Amphipod</name>
    <dbReference type="NCBI Taxonomy" id="294128"/>
    <lineage>
        <taxon>Eukaryota</taxon>
        <taxon>Metazoa</taxon>
        <taxon>Ecdysozoa</taxon>
        <taxon>Arthropoda</taxon>
        <taxon>Crustacea</taxon>
        <taxon>Multicrustacea</taxon>
        <taxon>Malacostraca</taxon>
        <taxon>Eumalacostraca</taxon>
        <taxon>Peracarida</taxon>
        <taxon>Amphipoda</taxon>
        <taxon>Senticaudata</taxon>
        <taxon>Talitrida</taxon>
        <taxon>Talitroidea</taxon>
        <taxon>Hyalellidae</taxon>
        <taxon>Hyalella</taxon>
    </lineage>
</organism>
<dbReference type="AlphaFoldDB" id="A0A8B7PGK8"/>
<dbReference type="SMART" id="SM00225">
    <property type="entry name" value="BTB"/>
    <property type="match status" value="1"/>
</dbReference>
<accession>A0A8B7PGK8</accession>
<feature type="domain" description="BTB" evidence="3">
    <location>
        <begin position="31"/>
        <end position="96"/>
    </location>
</feature>
<dbReference type="PROSITE" id="PS00028">
    <property type="entry name" value="ZINC_FINGER_C2H2_1"/>
    <property type="match status" value="1"/>
</dbReference>
<dbReference type="SUPFAM" id="SSF57667">
    <property type="entry name" value="beta-beta-alpha zinc fingers"/>
    <property type="match status" value="1"/>
</dbReference>
<dbReference type="GO" id="GO:0048513">
    <property type="term" value="P:animal organ development"/>
    <property type="evidence" value="ECO:0007669"/>
    <property type="project" value="UniProtKB-ARBA"/>
</dbReference>
<dbReference type="Gene3D" id="3.30.160.60">
    <property type="entry name" value="Classic Zinc Finger"/>
    <property type="match status" value="1"/>
</dbReference>
<dbReference type="GeneID" id="108680170"/>
<dbReference type="GO" id="GO:0048666">
    <property type="term" value="P:neuron development"/>
    <property type="evidence" value="ECO:0007669"/>
    <property type="project" value="UniProtKB-ARBA"/>
</dbReference>
<feature type="compositionally biased region" description="Basic and acidic residues" evidence="2">
    <location>
        <begin position="449"/>
        <end position="465"/>
    </location>
</feature>
<feature type="compositionally biased region" description="Basic residues" evidence="2">
    <location>
        <begin position="544"/>
        <end position="557"/>
    </location>
</feature>
<dbReference type="InterPro" id="IPR051095">
    <property type="entry name" value="Dros_DevTransReg"/>
</dbReference>
<feature type="region of interest" description="Disordered" evidence="2">
    <location>
        <begin position="187"/>
        <end position="244"/>
    </location>
</feature>